<evidence type="ECO:0000259" key="1">
    <source>
        <dbReference type="Pfam" id="PF00675"/>
    </source>
</evidence>
<name>A0ABT6N8J0_9FIRM</name>
<dbReference type="RefSeq" id="WP_281092523.1">
    <property type="nucleotide sequence ID" value="NZ_JARYZI010000001.1"/>
</dbReference>
<reference evidence="3 4" key="1">
    <citation type="submission" date="2023-04" db="EMBL/GenBank/DDBJ databases">
        <title>Fusibacter bizertensis strain WBS, isolated from littoral bottom sediments of the Arctic seas - biochemical and genomic analysis.</title>
        <authorList>
            <person name="Brioukhanov A.L."/>
        </authorList>
    </citation>
    <scope>NUCLEOTIDE SEQUENCE [LARGE SCALE GENOMIC DNA]</scope>
    <source>
        <strain evidence="3 4">WBS</strain>
    </source>
</reference>
<dbReference type="SUPFAM" id="SSF63411">
    <property type="entry name" value="LuxS/MPP-like metallohydrolase"/>
    <property type="match status" value="2"/>
</dbReference>
<feature type="domain" description="Peptidase M16 N-terminal" evidence="1">
    <location>
        <begin position="65"/>
        <end position="176"/>
    </location>
</feature>
<dbReference type="Gene3D" id="3.30.830.10">
    <property type="entry name" value="Metalloenzyme, LuxS/M16 peptidase-like"/>
    <property type="match status" value="2"/>
</dbReference>
<dbReference type="Proteomes" id="UP001158045">
    <property type="component" value="Unassembled WGS sequence"/>
</dbReference>
<protein>
    <submittedName>
        <fullName evidence="3">Pitrilysin family protein</fullName>
    </submittedName>
</protein>
<organism evidence="3 4">
    <name type="scientific">Fusibacter bizertensis</name>
    <dbReference type="NCBI Taxonomy" id="1488331"/>
    <lineage>
        <taxon>Bacteria</taxon>
        <taxon>Bacillati</taxon>
        <taxon>Bacillota</taxon>
        <taxon>Clostridia</taxon>
        <taxon>Eubacteriales</taxon>
        <taxon>Eubacteriales Family XII. Incertae Sedis</taxon>
        <taxon>Fusibacter</taxon>
    </lineage>
</organism>
<dbReference type="EMBL" id="JARYZI010000001">
    <property type="protein sequence ID" value="MDH8676726.1"/>
    <property type="molecule type" value="Genomic_DNA"/>
</dbReference>
<dbReference type="PANTHER" id="PTHR11851:SF134">
    <property type="entry name" value="ZINC-DEPENDENT PROTEASE"/>
    <property type="match status" value="1"/>
</dbReference>
<comment type="caution">
    <text evidence="3">The sequence shown here is derived from an EMBL/GenBank/DDBJ whole genome shotgun (WGS) entry which is preliminary data.</text>
</comment>
<evidence type="ECO:0000313" key="3">
    <source>
        <dbReference type="EMBL" id="MDH8676726.1"/>
    </source>
</evidence>
<keyword evidence="4" id="KW-1185">Reference proteome</keyword>
<gene>
    <name evidence="3" type="ORF">QE109_01135</name>
</gene>
<dbReference type="InterPro" id="IPR007863">
    <property type="entry name" value="Peptidase_M16_C"/>
</dbReference>
<dbReference type="InterPro" id="IPR011249">
    <property type="entry name" value="Metalloenz_LuxS/M16"/>
</dbReference>
<sequence length="432" mass="49718">MPKYKTKQTEYMGEVVHQATLSSGLNVYILPKKHFAKKYAFFATQYGGLYNDYMLEGEKIHVPLGTAHFLEHQIFEDRQKSNFEKFEELGANLNAYTSATSTVYHFDTVENFEPCLKLLLDMVQSTDITDDSVAKEKEVIAQEILMYMDEPTWELYNNLYEGLFHIHPVKSEIAGTVESIGDLTKETILSCYHHFYTPGNMSLFLYGDIEIDKILSLVDDLLSPSYKQNPNKPELILPEEPYEIHKKRFDIKKDISKGMIAVGFKGNPVLFKENKEDKQAALKLALDMMFGRSSRFFLDCYEKGLVTEHFDFDLQLGDGHAFVIIGNETDHIEELYQAILSEVRRCLEIGFDETDFIRIKRKILGRTVSSFNSLQSIAGNLTHSIMRGNDLFKQMEAYKAVTFEQINQIINVFFDVENHVVSTMQKTALKEN</sequence>
<dbReference type="Pfam" id="PF05193">
    <property type="entry name" value="Peptidase_M16_C"/>
    <property type="match status" value="1"/>
</dbReference>
<evidence type="ECO:0000259" key="2">
    <source>
        <dbReference type="Pfam" id="PF05193"/>
    </source>
</evidence>
<dbReference type="Pfam" id="PF00675">
    <property type="entry name" value="Peptidase_M16"/>
    <property type="match status" value="1"/>
</dbReference>
<feature type="domain" description="Peptidase M16 C-terminal" evidence="2">
    <location>
        <begin position="182"/>
        <end position="362"/>
    </location>
</feature>
<evidence type="ECO:0000313" key="4">
    <source>
        <dbReference type="Proteomes" id="UP001158045"/>
    </source>
</evidence>
<dbReference type="InterPro" id="IPR050361">
    <property type="entry name" value="MPP/UQCRC_Complex"/>
</dbReference>
<accession>A0ABT6N8J0</accession>
<proteinExistence type="predicted"/>
<dbReference type="PANTHER" id="PTHR11851">
    <property type="entry name" value="METALLOPROTEASE"/>
    <property type="match status" value="1"/>
</dbReference>
<dbReference type="NCBIfam" id="NF047421">
    <property type="entry name" value="YfmH_fam"/>
    <property type="match status" value="1"/>
</dbReference>
<dbReference type="InterPro" id="IPR011765">
    <property type="entry name" value="Pept_M16_N"/>
</dbReference>